<sequence>MSELWSTGNYGWVGVYAGGQDAYCQNFPSASWFNTIESQGWFVEPIWVGPQSQCSGYSAFSNNPSTAYSQGEQQAHLAYTALQDEGFDVSGGGVPIVYDLEKFAPNGTGCQVAAEQFIKGWDATLPRQLPGVYGSAGSSYITNLTGAPAPAFIWGAAWGTGSNPAYIPPIPNGDWNNNQRLKQYQGNVSIAVGGGSAVVDLDEADGPLYSNY</sequence>
<keyword evidence="3" id="KW-1185">Reference proteome</keyword>
<dbReference type="RefSeq" id="WP_276989598.1">
    <property type="nucleotide sequence ID" value="NZ_JBFSHR010000015.1"/>
</dbReference>
<accession>A0ABV3Y1H4</accession>
<evidence type="ECO:0000313" key="3">
    <source>
        <dbReference type="Proteomes" id="UP001560267"/>
    </source>
</evidence>
<reference evidence="2 3" key="1">
    <citation type="submission" date="2024-07" db="EMBL/GenBank/DDBJ databases">
        <title>Draft Genome Sequence of Ferrimicrobium acidiphilum Strain YE2023, Isolated from a Pulp of Bioleach Reactor.</title>
        <authorList>
            <person name="Elkina Y.A."/>
            <person name="Bulaeva A.G."/>
            <person name="Beletsky A.V."/>
            <person name="Mardanov A.V."/>
        </authorList>
    </citation>
    <scope>NUCLEOTIDE SEQUENCE [LARGE SCALE GENOMIC DNA]</scope>
    <source>
        <strain evidence="2 3">YE2023</strain>
    </source>
</reference>
<dbReference type="Gene3D" id="3.20.20.80">
    <property type="entry name" value="Glycosidases"/>
    <property type="match status" value="1"/>
</dbReference>
<keyword evidence="2" id="KW-0378">Hydrolase</keyword>
<proteinExistence type="predicted"/>
<gene>
    <name evidence="2" type="ORF">AB6A68_05840</name>
</gene>
<organism evidence="2 3">
    <name type="scientific">Ferrimicrobium acidiphilum</name>
    <dbReference type="NCBI Taxonomy" id="121039"/>
    <lineage>
        <taxon>Bacteria</taxon>
        <taxon>Bacillati</taxon>
        <taxon>Actinomycetota</taxon>
        <taxon>Acidimicrobiia</taxon>
        <taxon>Acidimicrobiales</taxon>
        <taxon>Acidimicrobiaceae</taxon>
        <taxon>Ferrimicrobium</taxon>
    </lineage>
</organism>
<dbReference type="InterPro" id="IPR015020">
    <property type="entry name" value="Rv2525c-like_Glyco_Hydro-like"/>
</dbReference>
<dbReference type="InterPro" id="IPR017853">
    <property type="entry name" value="GH"/>
</dbReference>
<name>A0ABV3Y1H4_9ACTN</name>
<comment type="caution">
    <text evidence="2">The sequence shown here is derived from an EMBL/GenBank/DDBJ whole genome shotgun (WGS) entry which is preliminary data.</text>
</comment>
<dbReference type="Pfam" id="PF08924">
    <property type="entry name" value="Rv2525c_GlyHyd-like"/>
    <property type="match status" value="1"/>
</dbReference>
<dbReference type="EMBL" id="JBFSHR010000015">
    <property type="protein sequence ID" value="MEX6429360.1"/>
    <property type="molecule type" value="Genomic_DNA"/>
</dbReference>
<evidence type="ECO:0000259" key="1">
    <source>
        <dbReference type="Pfam" id="PF08924"/>
    </source>
</evidence>
<protein>
    <submittedName>
        <fullName evidence="2">Glycoside hydrolase domain-containing protein</fullName>
    </submittedName>
</protein>
<dbReference type="GO" id="GO:0016787">
    <property type="term" value="F:hydrolase activity"/>
    <property type="evidence" value="ECO:0007669"/>
    <property type="project" value="UniProtKB-KW"/>
</dbReference>
<feature type="domain" description="Rv2525c-like glycoside hydrolase-like" evidence="1">
    <location>
        <begin position="5"/>
        <end position="202"/>
    </location>
</feature>
<evidence type="ECO:0000313" key="2">
    <source>
        <dbReference type="EMBL" id="MEX6429360.1"/>
    </source>
</evidence>
<dbReference type="SUPFAM" id="SSF51445">
    <property type="entry name" value="(Trans)glycosidases"/>
    <property type="match status" value="1"/>
</dbReference>
<dbReference type="Proteomes" id="UP001560267">
    <property type="component" value="Unassembled WGS sequence"/>
</dbReference>